<dbReference type="Pfam" id="PF00535">
    <property type="entry name" value="Glycos_transf_2"/>
    <property type="match status" value="1"/>
</dbReference>
<dbReference type="Proteomes" id="UP000177626">
    <property type="component" value="Unassembled WGS sequence"/>
</dbReference>
<dbReference type="EMBL" id="MHKQ01000005">
    <property type="protein sequence ID" value="OGY94653.1"/>
    <property type="molecule type" value="Genomic_DNA"/>
</dbReference>
<protein>
    <recommendedName>
        <fullName evidence="4">Glycosyltransferase 2-like domain-containing protein</fullName>
    </recommendedName>
</protein>
<keyword evidence="3" id="KW-0808">Transferase</keyword>
<reference evidence="5 6" key="1">
    <citation type="journal article" date="2016" name="Nat. Commun.">
        <title>Thousands of microbial genomes shed light on interconnected biogeochemical processes in an aquifer system.</title>
        <authorList>
            <person name="Anantharaman K."/>
            <person name="Brown C.T."/>
            <person name="Hug L.A."/>
            <person name="Sharon I."/>
            <person name="Castelle C.J."/>
            <person name="Probst A.J."/>
            <person name="Thomas B.C."/>
            <person name="Singh A."/>
            <person name="Wilkins M.J."/>
            <person name="Karaoz U."/>
            <person name="Brodie E.L."/>
            <person name="Williams K.H."/>
            <person name="Hubbard S.S."/>
            <person name="Banfield J.F."/>
        </authorList>
    </citation>
    <scope>NUCLEOTIDE SEQUENCE [LARGE SCALE GENOMIC DNA]</scope>
</reference>
<comment type="similarity">
    <text evidence="1">Belongs to the glycosyltransferase 2 family.</text>
</comment>
<dbReference type="InterPro" id="IPR029044">
    <property type="entry name" value="Nucleotide-diphossugar_trans"/>
</dbReference>
<dbReference type="Gene3D" id="3.90.550.10">
    <property type="entry name" value="Spore Coat Polysaccharide Biosynthesis Protein SpsA, Chain A"/>
    <property type="match status" value="1"/>
</dbReference>
<dbReference type="SUPFAM" id="SSF53448">
    <property type="entry name" value="Nucleotide-diphospho-sugar transferases"/>
    <property type="match status" value="1"/>
</dbReference>
<dbReference type="PANTHER" id="PTHR43179:SF12">
    <property type="entry name" value="GALACTOFURANOSYLTRANSFERASE GLFT2"/>
    <property type="match status" value="1"/>
</dbReference>
<dbReference type="PANTHER" id="PTHR43179">
    <property type="entry name" value="RHAMNOSYLTRANSFERASE WBBL"/>
    <property type="match status" value="1"/>
</dbReference>
<feature type="domain" description="Glycosyltransferase 2-like" evidence="4">
    <location>
        <begin position="14"/>
        <end position="180"/>
    </location>
</feature>
<gene>
    <name evidence="5" type="ORF">A2406_02405</name>
</gene>
<dbReference type="CDD" id="cd04186">
    <property type="entry name" value="GT_2_like_c"/>
    <property type="match status" value="1"/>
</dbReference>
<proteinExistence type="inferred from homology"/>
<evidence type="ECO:0000256" key="3">
    <source>
        <dbReference type="ARBA" id="ARBA00022679"/>
    </source>
</evidence>
<evidence type="ECO:0000313" key="6">
    <source>
        <dbReference type="Proteomes" id="UP000177626"/>
    </source>
</evidence>
<organism evidence="5 6">
    <name type="scientific">Candidatus Komeilibacteria bacterium RIFOXYC1_FULL_37_11</name>
    <dbReference type="NCBI Taxonomy" id="1798555"/>
    <lineage>
        <taxon>Bacteria</taxon>
        <taxon>Candidatus Komeiliibacteriota</taxon>
    </lineage>
</organism>
<evidence type="ECO:0000313" key="5">
    <source>
        <dbReference type="EMBL" id="OGY94653.1"/>
    </source>
</evidence>
<evidence type="ECO:0000256" key="2">
    <source>
        <dbReference type="ARBA" id="ARBA00022676"/>
    </source>
</evidence>
<dbReference type="AlphaFoldDB" id="A0A1G2BZR1"/>
<dbReference type="InterPro" id="IPR001173">
    <property type="entry name" value="Glyco_trans_2-like"/>
</dbReference>
<evidence type="ECO:0000256" key="1">
    <source>
        <dbReference type="ARBA" id="ARBA00006739"/>
    </source>
</evidence>
<sequence length="333" mass="39389">MHKKQPTVTISLLTWNGQRYLPWLMKSLSEQSFVDFELLVLDNASSDNSIEIIREHYPKARIVGQKQNIGFAKGHNLLINWSNSDYILVLNQDVILGANYLRELVDFMEKHPQAASCAGKLMYWDFSSGQKTNIVDSYGLKISRKREIIDNQQGQTDSSLSNQEVFGLSATATLYRRKALDIVAGAPKDNHLEYFDEDFFAYKEDVDLAWRLRLFGWENWLVTTCKAYHHRSIAKGEDLITSRKHRGFANKISYRNHFMLLYKNSFYKNLFKDCLYIKWYEFKKFVYLLIFERSTLVGLKEFFMSIPRLRKKRKYIMEHKKITADDIYKWFEK</sequence>
<name>A0A1G2BZR1_9BACT</name>
<dbReference type="GO" id="GO:0016757">
    <property type="term" value="F:glycosyltransferase activity"/>
    <property type="evidence" value="ECO:0007669"/>
    <property type="project" value="UniProtKB-KW"/>
</dbReference>
<keyword evidence="2" id="KW-0328">Glycosyltransferase</keyword>
<comment type="caution">
    <text evidence="5">The sequence shown here is derived from an EMBL/GenBank/DDBJ whole genome shotgun (WGS) entry which is preliminary data.</text>
</comment>
<evidence type="ECO:0000259" key="4">
    <source>
        <dbReference type="Pfam" id="PF00535"/>
    </source>
</evidence>
<accession>A0A1G2BZR1</accession>